<comment type="caution">
    <text evidence="1">The sequence shown here is derived from an EMBL/GenBank/DDBJ whole genome shotgun (WGS) entry which is preliminary data.</text>
</comment>
<accession>A0AAE1S241</accession>
<dbReference type="EMBL" id="JAVYJV010000009">
    <property type="protein sequence ID" value="KAK4362010.1"/>
    <property type="molecule type" value="Genomic_DNA"/>
</dbReference>
<reference evidence="1" key="1">
    <citation type="submission" date="2023-12" db="EMBL/GenBank/DDBJ databases">
        <title>Genome assembly of Anisodus tanguticus.</title>
        <authorList>
            <person name="Wang Y.-J."/>
        </authorList>
    </citation>
    <scope>NUCLEOTIDE SEQUENCE</scope>
    <source>
        <strain evidence="1">KB-2021</strain>
        <tissue evidence="1">Leaf</tissue>
    </source>
</reference>
<protein>
    <submittedName>
        <fullName evidence="1">Uncharacterized protein</fullName>
    </submittedName>
</protein>
<dbReference type="Proteomes" id="UP001291623">
    <property type="component" value="Unassembled WGS sequence"/>
</dbReference>
<name>A0AAE1S241_9SOLA</name>
<evidence type="ECO:0000313" key="2">
    <source>
        <dbReference type="Proteomes" id="UP001291623"/>
    </source>
</evidence>
<sequence>MRAGILIINMINLIKTALSFKKMKNEQQHQFTITKLFSISQRYLHNLVSAPGLRLTTSLVLPRRPGGNRTGPSTLLPGKSRDVLWWPVFLGAYN</sequence>
<evidence type="ECO:0000313" key="1">
    <source>
        <dbReference type="EMBL" id="KAK4362010.1"/>
    </source>
</evidence>
<gene>
    <name evidence="1" type="ORF">RND71_017251</name>
</gene>
<dbReference type="AlphaFoldDB" id="A0AAE1S241"/>
<keyword evidence="2" id="KW-1185">Reference proteome</keyword>
<proteinExistence type="predicted"/>
<organism evidence="1 2">
    <name type="scientific">Anisodus tanguticus</name>
    <dbReference type="NCBI Taxonomy" id="243964"/>
    <lineage>
        <taxon>Eukaryota</taxon>
        <taxon>Viridiplantae</taxon>
        <taxon>Streptophyta</taxon>
        <taxon>Embryophyta</taxon>
        <taxon>Tracheophyta</taxon>
        <taxon>Spermatophyta</taxon>
        <taxon>Magnoliopsida</taxon>
        <taxon>eudicotyledons</taxon>
        <taxon>Gunneridae</taxon>
        <taxon>Pentapetalae</taxon>
        <taxon>asterids</taxon>
        <taxon>lamiids</taxon>
        <taxon>Solanales</taxon>
        <taxon>Solanaceae</taxon>
        <taxon>Solanoideae</taxon>
        <taxon>Hyoscyameae</taxon>
        <taxon>Anisodus</taxon>
    </lineage>
</organism>